<protein>
    <submittedName>
        <fullName evidence="2">Uncharacterized protein</fullName>
    </submittedName>
</protein>
<evidence type="ECO:0000313" key="2">
    <source>
        <dbReference type="EnsemblPlants" id="Bo00953s020.1"/>
    </source>
</evidence>
<feature type="region of interest" description="Disordered" evidence="1">
    <location>
        <begin position="1"/>
        <end position="30"/>
    </location>
</feature>
<dbReference type="HOGENOM" id="CLU_1311700_0_0_1"/>
<evidence type="ECO:0000313" key="3">
    <source>
        <dbReference type="Proteomes" id="UP000032141"/>
    </source>
</evidence>
<feature type="compositionally biased region" description="Basic and acidic residues" evidence="1">
    <location>
        <begin position="1"/>
        <end position="10"/>
    </location>
</feature>
<dbReference type="EnsemblPlants" id="Bo00953s020.1">
    <property type="protein sequence ID" value="Bo00953s020.1"/>
    <property type="gene ID" value="Bo00953s020"/>
</dbReference>
<name>A0A0D2ZSJ1_BRAOL</name>
<evidence type="ECO:0000256" key="1">
    <source>
        <dbReference type="SAM" id="MobiDB-lite"/>
    </source>
</evidence>
<organism evidence="2 3">
    <name type="scientific">Brassica oleracea var. oleracea</name>
    <dbReference type="NCBI Taxonomy" id="109376"/>
    <lineage>
        <taxon>Eukaryota</taxon>
        <taxon>Viridiplantae</taxon>
        <taxon>Streptophyta</taxon>
        <taxon>Embryophyta</taxon>
        <taxon>Tracheophyta</taxon>
        <taxon>Spermatophyta</taxon>
        <taxon>Magnoliopsida</taxon>
        <taxon>eudicotyledons</taxon>
        <taxon>Gunneridae</taxon>
        <taxon>Pentapetalae</taxon>
        <taxon>rosids</taxon>
        <taxon>malvids</taxon>
        <taxon>Brassicales</taxon>
        <taxon>Brassicaceae</taxon>
        <taxon>Brassiceae</taxon>
        <taxon>Brassica</taxon>
    </lineage>
</organism>
<reference evidence="2" key="1">
    <citation type="journal article" date="2014" name="Genome Biol.">
        <title>Transcriptome and methylome profiling reveals relics of genome dominance in the mesopolyploid Brassica oleracea.</title>
        <authorList>
            <person name="Parkin I.A."/>
            <person name="Koh C."/>
            <person name="Tang H."/>
            <person name="Robinson S.J."/>
            <person name="Kagale S."/>
            <person name="Clarke W.E."/>
            <person name="Town C.D."/>
            <person name="Nixon J."/>
            <person name="Krishnakumar V."/>
            <person name="Bidwell S.L."/>
            <person name="Denoeud F."/>
            <person name="Belcram H."/>
            <person name="Links M.G."/>
            <person name="Just J."/>
            <person name="Clarke C."/>
            <person name="Bender T."/>
            <person name="Huebert T."/>
            <person name="Mason A.S."/>
            <person name="Pires J.C."/>
            <person name="Barker G."/>
            <person name="Moore J."/>
            <person name="Walley P.G."/>
            <person name="Manoli S."/>
            <person name="Batley J."/>
            <person name="Edwards D."/>
            <person name="Nelson M.N."/>
            <person name="Wang X."/>
            <person name="Paterson A.H."/>
            <person name="King G."/>
            <person name="Bancroft I."/>
            <person name="Chalhoub B."/>
            <person name="Sharpe A.G."/>
        </authorList>
    </citation>
    <scope>NUCLEOTIDE SEQUENCE [LARGE SCALE GENOMIC DNA]</scope>
    <source>
        <strain evidence="2">cv. TO1000</strain>
    </source>
</reference>
<dbReference type="Proteomes" id="UP000032141">
    <property type="component" value="Unassembled WGS sequence"/>
</dbReference>
<dbReference type="AlphaFoldDB" id="A0A0D2ZSJ1"/>
<reference evidence="2" key="2">
    <citation type="submission" date="2015-06" db="UniProtKB">
        <authorList>
            <consortium name="EnsemblPlants"/>
        </authorList>
    </citation>
    <scope>IDENTIFICATION</scope>
</reference>
<feature type="region of interest" description="Disordered" evidence="1">
    <location>
        <begin position="55"/>
        <end position="149"/>
    </location>
</feature>
<feature type="compositionally biased region" description="Acidic residues" evidence="1">
    <location>
        <begin position="135"/>
        <end position="144"/>
    </location>
</feature>
<proteinExistence type="predicted"/>
<keyword evidence="3" id="KW-1185">Reference proteome</keyword>
<accession>A0A0D2ZSJ1</accession>
<feature type="compositionally biased region" description="Basic and acidic residues" evidence="1">
    <location>
        <begin position="66"/>
        <end position="83"/>
    </location>
</feature>
<sequence>MMKALKDISKSHKKSTSTRAPVAEPSLIISEKPKELTVLQPEHPSSLVLSQQVFEEEPLDYPHQGPRLDTRNPLDENLGKMDLRSNPFQEGGNDAPRIIDPGQDDATMAEPDDSSTKDKTGWINGENTDVKPAGETEDELEPAEESMHELKPAKVRVDELDELSELSDTNLELDELTDTTLELSDLSNTEYGAGLAAGRNEPFFIPNKNS</sequence>
<dbReference type="Gramene" id="Bo00953s020.1">
    <property type="protein sequence ID" value="Bo00953s020.1"/>
    <property type="gene ID" value="Bo00953s020"/>
</dbReference>